<proteinExistence type="predicted"/>
<reference evidence="7" key="1">
    <citation type="submission" date="2022-10" db="EMBL/GenBank/DDBJ databases">
        <title>Catenovulum adriacola sp. nov. isolated in the Harbour of Susak.</title>
        <authorList>
            <person name="Schoch T."/>
            <person name="Reich S.J."/>
            <person name="Stoeferle S."/>
            <person name="Flaiz M."/>
            <person name="Kazda M."/>
            <person name="Riedel C.U."/>
            <person name="Duerre P."/>
        </authorList>
    </citation>
    <scope>NUCLEOTIDE SEQUENCE</scope>
    <source>
        <strain evidence="7">TS8</strain>
    </source>
</reference>
<dbReference type="PANTHER" id="PTHR30213:SF0">
    <property type="entry name" value="UPF0761 MEMBRANE PROTEIN YIHY"/>
    <property type="match status" value="1"/>
</dbReference>
<dbReference type="InterPro" id="IPR017039">
    <property type="entry name" value="Virul_fac_BrkB"/>
</dbReference>
<accession>A0ABY7AQG8</accession>
<keyword evidence="2" id="KW-1003">Cell membrane</keyword>
<evidence type="ECO:0000256" key="4">
    <source>
        <dbReference type="ARBA" id="ARBA00022989"/>
    </source>
</evidence>
<evidence type="ECO:0000256" key="6">
    <source>
        <dbReference type="SAM" id="Phobius"/>
    </source>
</evidence>
<evidence type="ECO:0000313" key="7">
    <source>
        <dbReference type="EMBL" id="WAJ70496.1"/>
    </source>
</evidence>
<feature type="transmembrane region" description="Helical" evidence="6">
    <location>
        <begin position="99"/>
        <end position="118"/>
    </location>
</feature>
<keyword evidence="5 6" id="KW-0472">Membrane</keyword>
<feature type="transmembrane region" description="Helical" evidence="6">
    <location>
        <begin position="179"/>
        <end position="197"/>
    </location>
</feature>
<dbReference type="PANTHER" id="PTHR30213">
    <property type="entry name" value="INNER MEMBRANE PROTEIN YHJD"/>
    <property type="match status" value="1"/>
</dbReference>
<evidence type="ECO:0000313" key="8">
    <source>
        <dbReference type="Proteomes" id="UP001163726"/>
    </source>
</evidence>
<keyword evidence="4 6" id="KW-1133">Transmembrane helix</keyword>
<evidence type="ECO:0000256" key="2">
    <source>
        <dbReference type="ARBA" id="ARBA00022475"/>
    </source>
</evidence>
<gene>
    <name evidence="7" type="ORF">OLW01_01365</name>
</gene>
<dbReference type="RefSeq" id="WP_268074846.1">
    <property type="nucleotide sequence ID" value="NZ_CP109965.1"/>
</dbReference>
<feature type="transmembrane region" description="Helical" evidence="6">
    <location>
        <begin position="37"/>
        <end position="59"/>
    </location>
</feature>
<keyword evidence="8" id="KW-1185">Reference proteome</keyword>
<keyword evidence="3 6" id="KW-0812">Transmembrane</keyword>
<sequence>MEFSTRLTDTIKSIWAFVVQVTQKCQKDELTVIAGHLAFVTLLSFVPFITVVLGVFSALDIFEDAKHLIENFLFNQFVPNTGAEVQNHLVKFMDNIGKMTGISLAALVVIAIMLLKNIDKELNRIFVTDKTKPFWKDLLIYLLVIILGPILIGISVAATSAFMALEWIEQVASWLPTNWLNAALPIMFSFLYFLLLYRVVPIRSPSSNVAIIGAIITSLLFELSKYLFSLYISLFPTYQVIYGSLAAIPIFFLWVYFNWLIVLFGAEFTCVLDDFNKKNKPGSILNKSNAKG</sequence>
<dbReference type="Pfam" id="PF03631">
    <property type="entry name" value="Virul_fac_BrkB"/>
    <property type="match status" value="1"/>
</dbReference>
<feature type="transmembrane region" description="Helical" evidence="6">
    <location>
        <begin position="240"/>
        <end position="264"/>
    </location>
</feature>
<feature type="transmembrane region" description="Helical" evidence="6">
    <location>
        <begin position="138"/>
        <end position="159"/>
    </location>
</feature>
<dbReference type="EMBL" id="CP109965">
    <property type="protein sequence ID" value="WAJ70496.1"/>
    <property type="molecule type" value="Genomic_DNA"/>
</dbReference>
<comment type="subcellular location">
    <subcellularLocation>
        <location evidence="1">Cell membrane</location>
        <topology evidence="1">Multi-pass membrane protein</topology>
    </subcellularLocation>
</comment>
<evidence type="ECO:0000256" key="5">
    <source>
        <dbReference type="ARBA" id="ARBA00023136"/>
    </source>
</evidence>
<name>A0ABY7AQG8_9ALTE</name>
<dbReference type="PIRSF" id="PIRSF035875">
    <property type="entry name" value="RNase_BN"/>
    <property type="match status" value="1"/>
</dbReference>
<evidence type="ECO:0000256" key="1">
    <source>
        <dbReference type="ARBA" id="ARBA00004651"/>
    </source>
</evidence>
<dbReference type="NCBIfam" id="TIGR00765">
    <property type="entry name" value="yihY_not_rbn"/>
    <property type="match status" value="1"/>
</dbReference>
<dbReference type="Proteomes" id="UP001163726">
    <property type="component" value="Chromosome"/>
</dbReference>
<evidence type="ECO:0000256" key="3">
    <source>
        <dbReference type="ARBA" id="ARBA00022692"/>
    </source>
</evidence>
<protein>
    <submittedName>
        <fullName evidence="7">YihY family inner membrane protein</fullName>
    </submittedName>
</protein>
<organism evidence="7 8">
    <name type="scientific">Catenovulum adriaticum</name>
    <dbReference type="NCBI Taxonomy" id="2984846"/>
    <lineage>
        <taxon>Bacteria</taxon>
        <taxon>Pseudomonadati</taxon>
        <taxon>Pseudomonadota</taxon>
        <taxon>Gammaproteobacteria</taxon>
        <taxon>Alteromonadales</taxon>
        <taxon>Alteromonadaceae</taxon>
        <taxon>Catenovulum</taxon>
    </lineage>
</organism>
<feature type="transmembrane region" description="Helical" evidence="6">
    <location>
        <begin position="209"/>
        <end position="228"/>
    </location>
</feature>